<dbReference type="GO" id="GO:0005634">
    <property type="term" value="C:nucleus"/>
    <property type="evidence" value="ECO:0007669"/>
    <property type="project" value="TreeGrafter"/>
</dbReference>
<dbReference type="GO" id="GO:0006361">
    <property type="term" value="P:transcription initiation at RNA polymerase I promoter"/>
    <property type="evidence" value="ECO:0007669"/>
    <property type="project" value="InterPro"/>
</dbReference>
<dbReference type="AlphaFoldDB" id="C1E9M2"/>
<feature type="region of interest" description="Disordered" evidence="2">
    <location>
        <begin position="560"/>
        <end position="595"/>
    </location>
</feature>
<feature type="region of interest" description="Disordered" evidence="2">
    <location>
        <begin position="949"/>
        <end position="988"/>
    </location>
</feature>
<protein>
    <submittedName>
        <fullName evidence="3">Uncharacterized protein</fullName>
    </submittedName>
</protein>
<dbReference type="FunCoup" id="C1E9M2">
    <property type="interactions" value="1651"/>
</dbReference>
<reference evidence="3 4" key="1">
    <citation type="journal article" date="2009" name="Science">
        <title>Green evolution and dynamic adaptations revealed by genomes of the marine picoeukaryotes Micromonas.</title>
        <authorList>
            <person name="Worden A.Z."/>
            <person name="Lee J.H."/>
            <person name="Mock T."/>
            <person name="Rouze P."/>
            <person name="Simmons M.P."/>
            <person name="Aerts A.L."/>
            <person name="Allen A.E."/>
            <person name="Cuvelier M.L."/>
            <person name="Derelle E."/>
            <person name="Everett M.V."/>
            <person name="Foulon E."/>
            <person name="Grimwood J."/>
            <person name="Gundlach H."/>
            <person name="Henrissat B."/>
            <person name="Napoli C."/>
            <person name="McDonald S.M."/>
            <person name="Parker M.S."/>
            <person name="Rombauts S."/>
            <person name="Salamov A."/>
            <person name="Von Dassow P."/>
            <person name="Badger J.H."/>
            <person name="Coutinho P.M."/>
            <person name="Demir E."/>
            <person name="Dubchak I."/>
            <person name="Gentemann C."/>
            <person name="Eikrem W."/>
            <person name="Gready J.E."/>
            <person name="John U."/>
            <person name="Lanier W."/>
            <person name="Lindquist E.A."/>
            <person name="Lucas S."/>
            <person name="Mayer K.F."/>
            <person name="Moreau H."/>
            <person name="Not F."/>
            <person name="Otillar R."/>
            <person name="Panaud O."/>
            <person name="Pangilinan J."/>
            <person name="Paulsen I."/>
            <person name="Piegu B."/>
            <person name="Poliakov A."/>
            <person name="Robbens S."/>
            <person name="Schmutz J."/>
            <person name="Toulza E."/>
            <person name="Wyss T."/>
            <person name="Zelensky A."/>
            <person name="Zhou K."/>
            <person name="Armbrust E.V."/>
            <person name="Bhattacharya D."/>
            <person name="Goodenough U.W."/>
            <person name="Van de Peer Y."/>
            <person name="Grigoriev I.V."/>
        </authorList>
    </citation>
    <scope>NUCLEOTIDE SEQUENCE [LARGE SCALE GENOMIC DNA]</scope>
    <source>
        <strain evidence="4">RCC299 / NOUM17</strain>
    </source>
</reference>
<feature type="compositionally biased region" description="Acidic residues" evidence="2">
    <location>
        <begin position="794"/>
        <end position="832"/>
    </location>
</feature>
<dbReference type="GO" id="GO:0001181">
    <property type="term" value="F:RNA polymerase I general transcription initiation factor activity"/>
    <property type="evidence" value="ECO:0007669"/>
    <property type="project" value="InterPro"/>
</dbReference>
<dbReference type="eggNOG" id="KOG2434">
    <property type="taxonomic scope" value="Eukaryota"/>
</dbReference>
<feature type="region of interest" description="Disordered" evidence="2">
    <location>
        <begin position="179"/>
        <end position="214"/>
    </location>
</feature>
<feature type="compositionally biased region" description="Pro residues" evidence="2">
    <location>
        <begin position="979"/>
        <end position="988"/>
    </location>
</feature>
<dbReference type="KEGG" id="mis:MICPUN_101294"/>
<evidence type="ECO:0000313" key="4">
    <source>
        <dbReference type="Proteomes" id="UP000002009"/>
    </source>
</evidence>
<sequence length="988" mass="104565">MDLSAVARQKARGGRAEPASPSATASMEADDHDSEGSDDDQPDPESAKQYVKQFVKNSLDGVRGGRRAQYYEVLEALDGLASATPSGDPDKLLMLEVLGENVSSLDERLHEELLRRVMGTSLWLCHEDIARLVVQFCVNLMSTHTGSMLATCLDMLVEAFLPPRGYPEGRLEDELDAYMRTGQSPSPGADASRGDGEDMDDDESDPKGPPPRSAAETTAMIVGAITQILTLVPLSATVLGGILLQRIPHKTAVKARQCQYLRAAFALVETPAGRPLRDGLLRGVVRHLLDVDVEIRWQDIAPDGDLSDDDETEVEDEEDDGKENGAGGIFELEDIEKTIEQELVRQAAAWERGESGAGGARQGSIRSPMHHGGGRDEIEEQIDMIDSMMTLVLAHIDRRIDSGDAAALNECLLKVFVSTLLPAHESKFTQFLVFHACAREAAAKATSPGASLGANGGPHVANALTGEFDGTAQMLSARIVDQLIGRVTDPIARPAPRLASAAYLASFLARAAWLRPPFLAATLRRLAHWCWATVESATSGAGVTSVARVKSEGLSRGFGSSFQINENGENGDTAGGDNNTNTNNNTNNNNNSNEATGTEQVEFANASAATLAVFDSACQTLMYVLCYRMDDITRHGGEPAETLRSMPLRQILYSRLQPLHTCVSEVVIEFLVRAAAAGMEGFDQALIERHKREDKERKDRADGGGAGGGGSFTVEDVAAQAVGEGGSRAGSHNGAAGIRRTQSVATLGREVAEAVRHRRPLRMFFPFDPYLLRRSSALLRLPQSYVTWRGNARDDDDDGFSDDDDDDDDVATLDSELGSEDVGESSSDDDTDPGGAGRRDSLSSRGAKPGSGGSLPNSLGYPNSLNPRPRKLTRGLRGPQPLFGGVGSVGGVGSPSPTNGKGSTPPGANPFARASVGAGTSPDAVVTGFGVPTGVETTHARAWAAAAGVPTGVPTGVGFGRGGSVSPTRKSPSPLGTSPLPPRPPRPS</sequence>
<accession>C1E9M2</accession>
<dbReference type="EMBL" id="CP001328">
    <property type="protein sequence ID" value="ACO64703.1"/>
    <property type="molecule type" value="Genomic_DNA"/>
</dbReference>
<dbReference type="Proteomes" id="UP000002009">
    <property type="component" value="Chromosome 7"/>
</dbReference>
<dbReference type="Pfam" id="PF05327">
    <property type="entry name" value="RRN3"/>
    <property type="match status" value="3"/>
</dbReference>
<feature type="compositionally biased region" description="Basic and acidic residues" evidence="2">
    <location>
        <begin position="688"/>
        <end position="702"/>
    </location>
</feature>
<dbReference type="OrthoDB" id="26970at2759"/>
<feature type="compositionally biased region" description="Acidic residues" evidence="2">
    <location>
        <begin position="305"/>
        <end position="321"/>
    </location>
</feature>
<evidence type="ECO:0000256" key="1">
    <source>
        <dbReference type="ARBA" id="ARBA00010098"/>
    </source>
</evidence>
<feature type="region of interest" description="Disordered" evidence="2">
    <location>
        <begin position="1"/>
        <end position="49"/>
    </location>
</feature>
<feature type="region of interest" description="Disordered" evidence="2">
    <location>
        <begin position="301"/>
        <end position="327"/>
    </location>
</feature>
<dbReference type="PANTHER" id="PTHR12790:SF0">
    <property type="entry name" value="RNA POLYMERASE I-SPECIFIC TRANSCRIPTION INITIATION FACTOR RRN3-RELATED"/>
    <property type="match status" value="1"/>
</dbReference>
<feature type="region of interest" description="Disordered" evidence="2">
    <location>
        <begin position="688"/>
        <end position="712"/>
    </location>
</feature>
<dbReference type="PANTHER" id="PTHR12790">
    <property type="entry name" value="TRANSCRIPTION INITIATION FACTOR IA RRN3"/>
    <property type="match status" value="1"/>
</dbReference>
<evidence type="ECO:0000256" key="2">
    <source>
        <dbReference type="SAM" id="MobiDB-lite"/>
    </source>
</evidence>
<dbReference type="GeneID" id="8245092"/>
<keyword evidence="4" id="KW-1185">Reference proteome</keyword>
<dbReference type="STRING" id="296587.C1E9M2"/>
<organism evidence="3 4">
    <name type="scientific">Micromonas commoda (strain RCC299 / NOUM17 / CCMP2709)</name>
    <name type="common">Picoplanktonic green alga</name>
    <dbReference type="NCBI Taxonomy" id="296587"/>
    <lineage>
        <taxon>Eukaryota</taxon>
        <taxon>Viridiplantae</taxon>
        <taxon>Chlorophyta</taxon>
        <taxon>Mamiellophyceae</taxon>
        <taxon>Mamiellales</taxon>
        <taxon>Mamiellaceae</taxon>
        <taxon>Micromonas</taxon>
    </lineage>
</organism>
<dbReference type="RefSeq" id="XP_002503445.1">
    <property type="nucleotide sequence ID" value="XM_002503399.1"/>
</dbReference>
<feature type="compositionally biased region" description="Acidic residues" evidence="2">
    <location>
        <begin position="28"/>
        <end position="43"/>
    </location>
</feature>
<comment type="similarity">
    <text evidence="1">Belongs to the RRN3 family.</text>
</comment>
<feature type="compositionally biased region" description="Low complexity" evidence="2">
    <location>
        <begin position="565"/>
        <end position="595"/>
    </location>
</feature>
<dbReference type="InParanoid" id="C1E9M2"/>
<feature type="region of interest" description="Disordered" evidence="2">
    <location>
        <begin position="350"/>
        <end position="375"/>
    </location>
</feature>
<feature type="region of interest" description="Disordered" evidence="2">
    <location>
        <begin position="789"/>
        <end position="922"/>
    </location>
</feature>
<name>C1E9M2_MICCC</name>
<dbReference type="InterPro" id="IPR007991">
    <property type="entry name" value="RNA_pol_I_trans_ini_fac_RRN3"/>
</dbReference>
<dbReference type="GO" id="GO:0001042">
    <property type="term" value="F:RNA polymerase I core binding"/>
    <property type="evidence" value="ECO:0007669"/>
    <property type="project" value="TreeGrafter"/>
</dbReference>
<gene>
    <name evidence="3" type="ORF">MICPUN_101294</name>
</gene>
<feature type="compositionally biased region" description="Gly residues" evidence="2">
    <location>
        <begin position="884"/>
        <end position="893"/>
    </location>
</feature>
<dbReference type="OMA" id="YVLCYHM"/>
<evidence type="ECO:0000313" key="3">
    <source>
        <dbReference type="EMBL" id="ACO64703.1"/>
    </source>
</evidence>
<proteinExistence type="inferred from homology"/>